<keyword evidence="3" id="KW-1185">Reference proteome</keyword>
<comment type="caution">
    <text evidence="2">The sequence shown here is derived from an EMBL/GenBank/DDBJ whole genome shotgun (WGS) entry which is preliminary data.</text>
</comment>
<dbReference type="PANTHER" id="PTHR36193:SF23">
    <property type="entry name" value="PHISTB DOMAIN-CONTAINING RESA-LIKE PROTEIN 1"/>
    <property type="match status" value="1"/>
</dbReference>
<sequence>MDHDFFCNFYPQFNQADLLFQEILQLRHNCSAEKISEFLDIANNLISNIKQFGWQIQQFLIKTKHGILQESDSKKSLIKIICCNLSFWDEVEQRVIDRINSGKEFFPMDTTQFSTFVTEMKQVVTMGVDHIMDRFDFPKIIKSLIEIQIIQESPVILINDPNGSFFVNIHMLSNRNNLLDFYKFLQLETLEQFAEIPKHKNLLFGASDSFFTRNQDFSKEKTSSSDVFIDTKFMKEAWNLDFDILDLDPEYQNFPRKSHITEFPDFLKNIIRQIFFKKICIHKKFKLASLLKLNSNENENQEMEIENENENGNQNQIFKKLSNYHVDTLYSIAQINNLLEFSSKYQEECGVFSCGSTREIHFGKHPWYCGDISRRSLLAETQDLQIIPGYCAITNIYAEYTADPLVLSHSTYPDNDIVEPMIQHQNPQEFADFEQGDFNETAMTNSLDQEDINVQTLTSSLENKEYNTQSYVDPKSGTSHYRLPQPTGITAITRSPKFSPITAETIANDLTVLIQRIAKPAITIIANSGDFNLDPSSNLALLYLGRVWRDTALDVLNVISYSPNSDTSDFQYNIIDSITSSIADQLGDFELSVKYMNEEVPPFLQKHLFTKKEIEKKEKIIFDTNLIALSNFWQSLKFNGTTIKSRHIACSDKPYPYDDYKNVRLFLASPTSKISTTKKLNSVKKELEFLLKHTYRSNYFLSFCRCNYKSCPHCSQFPLRAPRSIDFLRKFSPVIFSPIPSMKRFGRYSTFVEQTSIVDRSFIIDEFLPSKIFSEQNYEENIKEFIKEIKKEIKKENYEENIKEIKKENIKEIKKENIKEIKKENYEDEDEDENYENYEDENENYENEDEDENYENENEENENENEENENIQQIPNFTHFYCKATFQKDHRTCGYMSTSEADFNRHINLFHSHRAAKIRKKRMPNPTTTTIKPEKKKKKKKTKFRCTFVINPQTNELCNKIFQTSWELRKHKIAQKHVLDRGRPKKHF</sequence>
<reference evidence="2" key="1">
    <citation type="submission" date="2022-10" db="EMBL/GenBank/DDBJ databases">
        <title>Novel sulphate-reducing endosymbionts in the free-living metamonad Anaeramoeba.</title>
        <authorList>
            <person name="Jerlstrom-Hultqvist J."/>
            <person name="Cepicka I."/>
            <person name="Gallot-Lavallee L."/>
            <person name="Salas-Leiva D."/>
            <person name="Curtis B.A."/>
            <person name="Zahonova K."/>
            <person name="Pipaliya S."/>
            <person name="Dacks J."/>
            <person name="Roger A.J."/>
        </authorList>
    </citation>
    <scope>NUCLEOTIDE SEQUENCE</scope>
    <source>
        <strain evidence="2">BMAN</strain>
    </source>
</reference>
<proteinExistence type="predicted"/>
<protein>
    <submittedName>
        <fullName evidence="2">A-type inclusion protein</fullName>
    </submittedName>
</protein>
<dbReference type="PANTHER" id="PTHR36193">
    <property type="entry name" value="PHISTB DOMAIN-CONTAINING RESA-LIKE PROTEIN 1"/>
    <property type="match status" value="1"/>
</dbReference>
<gene>
    <name evidence="2" type="ORF">M0811_01006</name>
</gene>
<dbReference type="EMBL" id="JAPDFW010000070">
    <property type="protein sequence ID" value="KAJ5074376.1"/>
    <property type="molecule type" value="Genomic_DNA"/>
</dbReference>
<evidence type="ECO:0000256" key="1">
    <source>
        <dbReference type="SAM" id="MobiDB-lite"/>
    </source>
</evidence>
<evidence type="ECO:0000313" key="2">
    <source>
        <dbReference type="EMBL" id="KAJ5074376.1"/>
    </source>
</evidence>
<evidence type="ECO:0000313" key="3">
    <source>
        <dbReference type="Proteomes" id="UP001149090"/>
    </source>
</evidence>
<feature type="region of interest" description="Disordered" evidence="1">
    <location>
        <begin position="824"/>
        <end position="870"/>
    </location>
</feature>
<feature type="compositionally biased region" description="Acidic residues" evidence="1">
    <location>
        <begin position="826"/>
        <end position="869"/>
    </location>
</feature>
<organism evidence="2 3">
    <name type="scientific">Anaeramoeba ignava</name>
    <name type="common">Anaerobic marine amoeba</name>
    <dbReference type="NCBI Taxonomy" id="1746090"/>
    <lineage>
        <taxon>Eukaryota</taxon>
        <taxon>Metamonada</taxon>
        <taxon>Anaeramoebidae</taxon>
        <taxon>Anaeramoeba</taxon>
    </lineage>
</organism>
<dbReference type="OrthoDB" id="2433005at2759"/>
<accession>A0A9Q0LJ70</accession>
<name>A0A9Q0LJ70_ANAIG</name>
<dbReference type="AlphaFoldDB" id="A0A9Q0LJ70"/>
<dbReference type="Proteomes" id="UP001149090">
    <property type="component" value="Unassembled WGS sequence"/>
</dbReference>